<evidence type="ECO:0000313" key="3">
    <source>
        <dbReference type="Proteomes" id="UP001272097"/>
    </source>
</evidence>
<feature type="region of interest" description="Disordered" evidence="1">
    <location>
        <begin position="1"/>
        <end position="31"/>
    </location>
</feature>
<dbReference type="Proteomes" id="UP001272097">
    <property type="component" value="Unassembled WGS sequence"/>
</dbReference>
<proteinExistence type="predicted"/>
<dbReference type="EMBL" id="JAVIIS010000020">
    <property type="protein sequence ID" value="MDX8441036.1"/>
    <property type="molecule type" value="Genomic_DNA"/>
</dbReference>
<name>A0ABU4WZW7_9HYPH</name>
<comment type="caution">
    <text evidence="2">The sequence shown here is derived from an EMBL/GenBank/DDBJ whole genome shotgun (WGS) entry which is preliminary data.</text>
</comment>
<evidence type="ECO:0000256" key="1">
    <source>
        <dbReference type="SAM" id="MobiDB-lite"/>
    </source>
</evidence>
<gene>
    <name evidence="2" type="ORF">RFM51_15690</name>
</gene>
<keyword evidence="3" id="KW-1185">Reference proteome</keyword>
<accession>A0ABU4WZW7</accession>
<organism evidence="2 3">
    <name type="scientific">Mesorhizobium australafricanum</name>
    <dbReference type="NCBI Taxonomy" id="3072311"/>
    <lineage>
        <taxon>Bacteria</taxon>
        <taxon>Pseudomonadati</taxon>
        <taxon>Pseudomonadota</taxon>
        <taxon>Alphaproteobacteria</taxon>
        <taxon>Hyphomicrobiales</taxon>
        <taxon>Phyllobacteriaceae</taxon>
        <taxon>Mesorhizobium</taxon>
    </lineage>
</organism>
<protein>
    <recommendedName>
        <fullName evidence="4">AraC family transcriptional regulator</fullName>
    </recommendedName>
</protein>
<feature type="compositionally biased region" description="Basic and acidic residues" evidence="1">
    <location>
        <begin position="7"/>
        <end position="24"/>
    </location>
</feature>
<reference evidence="2 3" key="1">
    <citation type="submission" date="2023-08" db="EMBL/GenBank/DDBJ databases">
        <title>Implementing the SeqCode for naming new Mesorhizobium species isolated from Vachellia karroo root nodules.</title>
        <authorList>
            <person name="Van Lill M."/>
        </authorList>
    </citation>
    <scope>NUCLEOTIDE SEQUENCE [LARGE SCALE GENOMIC DNA]</scope>
    <source>
        <strain evidence="2 3">VK3E</strain>
    </source>
</reference>
<sequence length="87" mass="9759">MTVDLDGCDRHGSEPATRRYRPEQMRPAPTLQRPTAADAFAFFGPCAFIFLPLHDGLLLLRTNGACPEDQRTEPFIPGDRLLLFTPM</sequence>
<dbReference type="RefSeq" id="WP_320214972.1">
    <property type="nucleotide sequence ID" value="NZ_JAVIIS010000020.1"/>
</dbReference>
<evidence type="ECO:0008006" key="4">
    <source>
        <dbReference type="Google" id="ProtNLM"/>
    </source>
</evidence>
<evidence type="ECO:0000313" key="2">
    <source>
        <dbReference type="EMBL" id="MDX8441036.1"/>
    </source>
</evidence>